<feature type="region of interest" description="Disordered" evidence="1">
    <location>
        <begin position="1"/>
        <end position="56"/>
    </location>
</feature>
<sequence>MPINPVPVSGSTVRPTTPPTEHTHPTKPQPAMDPPAYTATLTNGDSHLPTPPPPTKRTILEMRALILGNAAILRPRKRDDDIHLILAKHTSPRQASAEEVPPQQHYAFLVQRKVTETDIQIMLKGEPRDSIEEALEWMLERTQTVVGEVLARHGTHASGGCCMECARSINPRTRAGAVVAAAMGNAASR</sequence>
<dbReference type="EMBL" id="JAUJLE010000447">
    <property type="protein sequence ID" value="KAK0956103.1"/>
    <property type="molecule type" value="Genomic_DNA"/>
</dbReference>
<organism evidence="2 3">
    <name type="scientific">Friedmanniomyces endolithicus</name>
    <dbReference type="NCBI Taxonomy" id="329885"/>
    <lineage>
        <taxon>Eukaryota</taxon>
        <taxon>Fungi</taxon>
        <taxon>Dikarya</taxon>
        <taxon>Ascomycota</taxon>
        <taxon>Pezizomycotina</taxon>
        <taxon>Dothideomycetes</taxon>
        <taxon>Dothideomycetidae</taxon>
        <taxon>Mycosphaerellales</taxon>
        <taxon>Teratosphaeriaceae</taxon>
        <taxon>Friedmanniomyces</taxon>
    </lineage>
</organism>
<gene>
    <name evidence="2" type="ORF">LTR91_022538</name>
</gene>
<dbReference type="Proteomes" id="UP001175353">
    <property type="component" value="Unassembled WGS sequence"/>
</dbReference>
<evidence type="ECO:0000313" key="2">
    <source>
        <dbReference type="EMBL" id="KAK0956103.1"/>
    </source>
</evidence>
<reference evidence="2" key="1">
    <citation type="submission" date="2023-06" db="EMBL/GenBank/DDBJ databases">
        <title>Black Yeasts Isolated from many extreme environments.</title>
        <authorList>
            <person name="Coleine C."/>
            <person name="Stajich J.E."/>
            <person name="Selbmann L."/>
        </authorList>
    </citation>
    <scope>NUCLEOTIDE SEQUENCE</scope>
    <source>
        <strain evidence="2">CCFEE 5200</strain>
    </source>
</reference>
<evidence type="ECO:0000256" key="1">
    <source>
        <dbReference type="SAM" id="MobiDB-lite"/>
    </source>
</evidence>
<comment type="caution">
    <text evidence="2">The sequence shown here is derived from an EMBL/GenBank/DDBJ whole genome shotgun (WGS) entry which is preliminary data.</text>
</comment>
<proteinExistence type="predicted"/>
<accession>A0AAN6JZ88</accession>
<protein>
    <submittedName>
        <fullName evidence="2">Uncharacterized protein</fullName>
    </submittedName>
</protein>
<keyword evidence="3" id="KW-1185">Reference proteome</keyword>
<evidence type="ECO:0000313" key="3">
    <source>
        <dbReference type="Proteomes" id="UP001175353"/>
    </source>
</evidence>
<name>A0AAN6JZ88_9PEZI</name>
<dbReference type="AlphaFoldDB" id="A0AAN6JZ88"/>